<proteinExistence type="predicted"/>
<dbReference type="SMART" id="SM00506">
    <property type="entry name" value="A1pp"/>
    <property type="match status" value="1"/>
</dbReference>
<dbReference type="Proteomes" id="UP000261560">
    <property type="component" value="Unplaced"/>
</dbReference>
<dbReference type="PANTHER" id="PTHR11106:SF93">
    <property type="entry name" value="ADP-RIBOSE GLYCOHYDROLASE MACROD1"/>
    <property type="match status" value="1"/>
</dbReference>
<accession>A0A3B3CGP3</accession>
<dbReference type="SUPFAM" id="SSF52949">
    <property type="entry name" value="Macro domain-like"/>
    <property type="match status" value="1"/>
</dbReference>
<evidence type="ECO:0000313" key="2">
    <source>
        <dbReference type="Ensembl" id="ENSOMEP00000017068.1"/>
    </source>
</evidence>
<dbReference type="InterPro" id="IPR043472">
    <property type="entry name" value="Macro_dom-like"/>
</dbReference>
<dbReference type="Ensembl" id="ENSOMET00000025711.1">
    <property type="protein sequence ID" value="ENSOMEP00000017068.1"/>
    <property type="gene ID" value="ENSOMEG00000018821.1"/>
</dbReference>
<evidence type="ECO:0000259" key="1">
    <source>
        <dbReference type="PROSITE" id="PS51154"/>
    </source>
</evidence>
<dbReference type="InterPro" id="IPR002589">
    <property type="entry name" value="Macro_dom"/>
</dbReference>
<dbReference type="GO" id="GO:0140293">
    <property type="term" value="F:ADP-ribosylglutamate hydrolase activity"/>
    <property type="evidence" value="ECO:0007669"/>
    <property type="project" value="TreeGrafter"/>
</dbReference>
<dbReference type="CDD" id="cd02908">
    <property type="entry name" value="Macro_OAADPr_deacetylase"/>
    <property type="match status" value="1"/>
</dbReference>
<dbReference type="Pfam" id="PF01661">
    <property type="entry name" value="Macro"/>
    <property type="match status" value="1"/>
</dbReference>
<dbReference type="PROSITE" id="PS51154">
    <property type="entry name" value="MACRO"/>
    <property type="match status" value="1"/>
</dbReference>
<dbReference type="PANTHER" id="PTHR11106">
    <property type="entry name" value="GANGLIOSIDE INDUCED DIFFERENTIATION ASSOCIATED PROTEIN 2-RELATED"/>
    <property type="match status" value="1"/>
</dbReference>
<dbReference type="AlphaFoldDB" id="A0A3B3CGP3"/>
<evidence type="ECO:0000313" key="3">
    <source>
        <dbReference type="Proteomes" id="UP000261560"/>
    </source>
</evidence>
<reference evidence="2" key="1">
    <citation type="submission" date="2025-08" db="UniProtKB">
        <authorList>
            <consortium name="Ensembl"/>
        </authorList>
    </citation>
    <scope>IDENTIFICATION</scope>
</reference>
<protein>
    <submittedName>
        <fullName evidence="2">Mono-ADP ribosylhydrolase 1</fullName>
    </submittedName>
</protein>
<name>A0A3B3CGP3_ORYME</name>
<dbReference type="GO" id="GO:0005654">
    <property type="term" value="C:nucleoplasm"/>
    <property type="evidence" value="ECO:0007669"/>
    <property type="project" value="TreeGrafter"/>
</dbReference>
<organism evidence="2 3">
    <name type="scientific">Oryzias melastigma</name>
    <name type="common">Marine medaka</name>
    <dbReference type="NCBI Taxonomy" id="30732"/>
    <lineage>
        <taxon>Eukaryota</taxon>
        <taxon>Metazoa</taxon>
        <taxon>Chordata</taxon>
        <taxon>Craniata</taxon>
        <taxon>Vertebrata</taxon>
        <taxon>Euteleostomi</taxon>
        <taxon>Actinopterygii</taxon>
        <taxon>Neopterygii</taxon>
        <taxon>Teleostei</taxon>
        <taxon>Neoteleostei</taxon>
        <taxon>Acanthomorphata</taxon>
        <taxon>Ovalentaria</taxon>
        <taxon>Atherinomorphae</taxon>
        <taxon>Beloniformes</taxon>
        <taxon>Adrianichthyidae</taxon>
        <taxon>Oryziinae</taxon>
        <taxon>Oryzias</taxon>
    </lineage>
</organism>
<reference evidence="2" key="2">
    <citation type="submission" date="2025-09" db="UniProtKB">
        <authorList>
            <consortium name="Ensembl"/>
        </authorList>
    </citation>
    <scope>IDENTIFICATION</scope>
</reference>
<sequence length="343" mass="36928">MALKISALVSHIRVQVSRVHVDFQKVGVQFKHTLTTGSSPVTIPARSHVNAALPAKKPPPVRTELWKPGQACTSPSSRWKSSLLGKFALGAALGASTVTLVRSLHTGTITAMPLKVNLDSADGDWKKTKGESVKAGYQYSWNTAHSELSRLSEQARYQRNEKLDRKISLYSGDITKLEVDAIVNAANKTLLGGGGVDGAIHRAAGPMLKKECASLCGCETGEAKITCGYGLPAKYVIHTVGPIAQGGVGEEERRALRSCYKNSLQTATEKAARSVMFDVCAGYPPEQAVHEALATVREYLDAHHDKVSVRAAVCVCFCLHDGQFFPLQFPPGILPFTAVVFVF</sequence>
<dbReference type="GO" id="GO:0006974">
    <property type="term" value="P:DNA damage response"/>
    <property type="evidence" value="ECO:0007669"/>
    <property type="project" value="TreeGrafter"/>
</dbReference>
<feature type="domain" description="Macro" evidence="1">
    <location>
        <begin position="154"/>
        <end position="343"/>
    </location>
</feature>
<dbReference type="Gene3D" id="3.40.220.10">
    <property type="entry name" value="Leucine Aminopeptidase, subunit E, domain 1"/>
    <property type="match status" value="1"/>
</dbReference>
<dbReference type="GO" id="GO:0140291">
    <property type="term" value="P:peptidyl-glutamate ADP-deribosylation"/>
    <property type="evidence" value="ECO:0007669"/>
    <property type="project" value="TreeGrafter"/>
</dbReference>
<dbReference type="GO" id="GO:0042278">
    <property type="term" value="P:purine nucleoside metabolic process"/>
    <property type="evidence" value="ECO:0007669"/>
    <property type="project" value="TreeGrafter"/>
</dbReference>
<dbReference type="GeneTree" id="ENSGT00940000161450"/>
<keyword evidence="3" id="KW-1185">Reference proteome</keyword>